<dbReference type="InterPro" id="IPR019775">
    <property type="entry name" value="WD40_repeat_CS"/>
</dbReference>
<dbReference type="OrthoDB" id="2662816at2759"/>
<keyword evidence="5" id="KW-1185">Reference proteome</keyword>
<dbReference type="HOGENOM" id="CLU_000288_57_18_1"/>
<evidence type="ECO:0000256" key="1">
    <source>
        <dbReference type="ARBA" id="ARBA00022574"/>
    </source>
</evidence>
<sequence>MELAHGTPRPLWSISGHKDVIKSIVFLLGGEHVITCSWDHTIRVWDTTTGEEDGTPMEHDDWVNDIAITKDGKRIVSVSDDGWVRVWEVETHELLKGWKDNGDMIYSISIAPDDELLASGSRAGTIIIREAESGEVEHSLSTDDWVWSLCFSPNGGKIASGH</sequence>
<evidence type="ECO:0000313" key="4">
    <source>
        <dbReference type="EMBL" id="KIJ63860.1"/>
    </source>
</evidence>
<evidence type="ECO:0008006" key="6">
    <source>
        <dbReference type="Google" id="ProtNLM"/>
    </source>
</evidence>
<evidence type="ECO:0000313" key="5">
    <source>
        <dbReference type="Proteomes" id="UP000053820"/>
    </source>
</evidence>
<dbReference type="InterPro" id="IPR036322">
    <property type="entry name" value="WD40_repeat_dom_sf"/>
</dbReference>
<dbReference type="SUPFAM" id="SSF50978">
    <property type="entry name" value="WD40 repeat-like"/>
    <property type="match status" value="1"/>
</dbReference>
<dbReference type="PROSITE" id="PS00678">
    <property type="entry name" value="WD_REPEATS_1"/>
    <property type="match status" value="2"/>
</dbReference>
<dbReference type="PANTHER" id="PTHR19848:SF8">
    <property type="entry name" value="F-BOX AND WD REPEAT DOMAIN CONTAINING 7"/>
    <property type="match status" value="1"/>
</dbReference>
<keyword evidence="2" id="KW-0677">Repeat</keyword>
<dbReference type="Gene3D" id="2.130.10.10">
    <property type="entry name" value="YVTN repeat-like/Quinoprotein amine dehydrogenase"/>
    <property type="match status" value="1"/>
</dbReference>
<dbReference type="Proteomes" id="UP000053820">
    <property type="component" value="Unassembled WGS sequence"/>
</dbReference>
<dbReference type="InterPro" id="IPR001680">
    <property type="entry name" value="WD40_rpt"/>
</dbReference>
<evidence type="ECO:0000256" key="2">
    <source>
        <dbReference type="ARBA" id="ARBA00022737"/>
    </source>
</evidence>
<gene>
    <name evidence="4" type="ORF">HYDPIDRAFT_112837</name>
</gene>
<proteinExistence type="predicted"/>
<dbReference type="AlphaFoldDB" id="A0A0C9VZI9"/>
<evidence type="ECO:0000256" key="3">
    <source>
        <dbReference type="PROSITE-ProRule" id="PRU00221"/>
    </source>
</evidence>
<keyword evidence="1 3" id="KW-0853">WD repeat</keyword>
<dbReference type="PROSITE" id="PS50294">
    <property type="entry name" value="WD_REPEATS_REGION"/>
    <property type="match status" value="2"/>
</dbReference>
<dbReference type="PROSITE" id="PS50082">
    <property type="entry name" value="WD_REPEATS_2"/>
    <property type="match status" value="2"/>
</dbReference>
<dbReference type="EMBL" id="KN839849">
    <property type="protein sequence ID" value="KIJ63860.1"/>
    <property type="molecule type" value="Genomic_DNA"/>
</dbReference>
<protein>
    <recommendedName>
        <fullName evidence="6">WD40 repeat-like protein</fullName>
    </recommendedName>
</protein>
<feature type="repeat" description="WD" evidence="3">
    <location>
        <begin position="56"/>
        <end position="97"/>
    </location>
</feature>
<dbReference type="Pfam" id="PF00400">
    <property type="entry name" value="WD40"/>
    <property type="match status" value="4"/>
</dbReference>
<name>A0A0C9VZI9_9AGAM</name>
<dbReference type="PANTHER" id="PTHR19848">
    <property type="entry name" value="WD40 REPEAT PROTEIN"/>
    <property type="match status" value="1"/>
</dbReference>
<feature type="repeat" description="WD" evidence="3">
    <location>
        <begin position="14"/>
        <end position="55"/>
    </location>
</feature>
<accession>A0A0C9VZI9</accession>
<organism evidence="4 5">
    <name type="scientific">Hydnomerulius pinastri MD-312</name>
    <dbReference type="NCBI Taxonomy" id="994086"/>
    <lineage>
        <taxon>Eukaryota</taxon>
        <taxon>Fungi</taxon>
        <taxon>Dikarya</taxon>
        <taxon>Basidiomycota</taxon>
        <taxon>Agaricomycotina</taxon>
        <taxon>Agaricomycetes</taxon>
        <taxon>Agaricomycetidae</taxon>
        <taxon>Boletales</taxon>
        <taxon>Boletales incertae sedis</taxon>
        <taxon>Leucogyrophana</taxon>
    </lineage>
</organism>
<reference evidence="4 5" key="1">
    <citation type="submission" date="2014-04" db="EMBL/GenBank/DDBJ databases">
        <title>Evolutionary Origins and Diversification of the Mycorrhizal Mutualists.</title>
        <authorList>
            <consortium name="DOE Joint Genome Institute"/>
            <consortium name="Mycorrhizal Genomics Consortium"/>
            <person name="Kohler A."/>
            <person name="Kuo A."/>
            <person name="Nagy L.G."/>
            <person name="Floudas D."/>
            <person name="Copeland A."/>
            <person name="Barry K.W."/>
            <person name="Cichocki N."/>
            <person name="Veneault-Fourrey C."/>
            <person name="LaButti K."/>
            <person name="Lindquist E.A."/>
            <person name="Lipzen A."/>
            <person name="Lundell T."/>
            <person name="Morin E."/>
            <person name="Murat C."/>
            <person name="Riley R."/>
            <person name="Ohm R."/>
            <person name="Sun H."/>
            <person name="Tunlid A."/>
            <person name="Henrissat B."/>
            <person name="Grigoriev I.V."/>
            <person name="Hibbett D.S."/>
            <person name="Martin F."/>
        </authorList>
    </citation>
    <scope>NUCLEOTIDE SEQUENCE [LARGE SCALE GENOMIC DNA]</scope>
    <source>
        <strain evidence="4 5">MD-312</strain>
    </source>
</reference>
<dbReference type="SMART" id="SM00320">
    <property type="entry name" value="WD40"/>
    <property type="match status" value="4"/>
</dbReference>
<dbReference type="InterPro" id="IPR015943">
    <property type="entry name" value="WD40/YVTN_repeat-like_dom_sf"/>
</dbReference>